<evidence type="ECO:0000256" key="2">
    <source>
        <dbReference type="ARBA" id="ARBA00022629"/>
    </source>
</evidence>
<keyword evidence="9" id="KW-1185">Reference proteome</keyword>
<dbReference type="SUPFAM" id="SSF53067">
    <property type="entry name" value="Actin-like ATPase domain"/>
    <property type="match status" value="2"/>
</dbReference>
<dbReference type="AlphaFoldDB" id="A0A1N5TTP4"/>
<keyword evidence="4 5" id="KW-0418">Kinase</keyword>
<keyword evidence="2" id="KW-0119">Carbohydrate metabolism</keyword>
<evidence type="ECO:0000256" key="5">
    <source>
        <dbReference type="RuleBase" id="RU003733"/>
    </source>
</evidence>
<dbReference type="GO" id="GO:0016301">
    <property type="term" value="F:kinase activity"/>
    <property type="evidence" value="ECO:0007669"/>
    <property type="project" value="UniProtKB-KW"/>
</dbReference>
<dbReference type="InterPro" id="IPR018485">
    <property type="entry name" value="FGGY_C"/>
</dbReference>
<dbReference type="InterPro" id="IPR018484">
    <property type="entry name" value="FGGY_N"/>
</dbReference>
<evidence type="ECO:0000313" key="8">
    <source>
        <dbReference type="EMBL" id="SIM51309.1"/>
    </source>
</evidence>
<dbReference type="Pfam" id="PF02782">
    <property type="entry name" value="FGGY_C"/>
    <property type="match status" value="1"/>
</dbReference>
<keyword evidence="2" id="KW-0859">Xylose metabolism</keyword>
<reference evidence="9" key="1">
    <citation type="submission" date="2016-12" db="EMBL/GenBank/DDBJ databases">
        <authorList>
            <person name="Varghese N."/>
            <person name="Submissions S."/>
        </authorList>
    </citation>
    <scope>NUCLEOTIDE SEQUENCE [LARGE SCALE GENOMIC DNA]</scope>
    <source>
        <strain evidence="9">DSM 45599</strain>
    </source>
</reference>
<dbReference type="PANTHER" id="PTHR43095">
    <property type="entry name" value="SUGAR KINASE"/>
    <property type="match status" value="1"/>
</dbReference>
<gene>
    <name evidence="8" type="ORF">SAMN04489832_0349</name>
</gene>
<dbReference type="InterPro" id="IPR018483">
    <property type="entry name" value="Carb_kinase_FGGY_CS"/>
</dbReference>
<dbReference type="EMBL" id="FSQT01000001">
    <property type="protein sequence ID" value="SIM51309.1"/>
    <property type="molecule type" value="Genomic_DNA"/>
</dbReference>
<dbReference type="PIRSF" id="PIRSF000538">
    <property type="entry name" value="GlpK"/>
    <property type="match status" value="1"/>
</dbReference>
<dbReference type="GO" id="GO:0016773">
    <property type="term" value="F:phosphotransferase activity, alcohol group as acceptor"/>
    <property type="evidence" value="ECO:0007669"/>
    <property type="project" value="InterPro"/>
</dbReference>
<feature type="domain" description="Carbohydrate kinase FGGY N-terminal" evidence="6">
    <location>
        <begin position="7"/>
        <end position="246"/>
    </location>
</feature>
<comment type="similarity">
    <text evidence="1 5">Belongs to the FGGY kinase family.</text>
</comment>
<evidence type="ECO:0000259" key="7">
    <source>
        <dbReference type="Pfam" id="PF02782"/>
    </source>
</evidence>
<evidence type="ECO:0000313" key="9">
    <source>
        <dbReference type="Proteomes" id="UP000185124"/>
    </source>
</evidence>
<dbReference type="Pfam" id="PF00370">
    <property type="entry name" value="FGGY_N"/>
    <property type="match status" value="1"/>
</dbReference>
<dbReference type="InterPro" id="IPR000577">
    <property type="entry name" value="Carb_kinase_FGGY"/>
</dbReference>
<dbReference type="InterPro" id="IPR043129">
    <property type="entry name" value="ATPase_NBD"/>
</dbReference>
<accession>A0A1N5TTP4</accession>
<evidence type="ECO:0000256" key="4">
    <source>
        <dbReference type="ARBA" id="ARBA00022777"/>
    </source>
</evidence>
<evidence type="ECO:0000256" key="1">
    <source>
        <dbReference type="ARBA" id="ARBA00009156"/>
    </source>
</evidence>
<organism evidence="8 9">
    <name type="scientific">Micromonospora cremea</name>
    <dbReference type="NCBI Taxonomy" id="709881"/>
    <lineage>
        <taxon>Bacteria</taxon>
        <taxon>Bacillati</taxon>
        <taxon>Actinomycetota</taxon>
        <taxon>Actinomycetes</taxon>
        <taxon>Micromonosporales</taxon>
        <taxon>Micromonosporaceae</taxon>
        <taxon>Micromonospora</taxon>
    </lineage>
</organism>
<proteinExistence type="inferred from homology"/>
<dbReference type="STRING" id="709881.SAMN04489832_0349"/>
<dbReference type="InterPro" id="IPR050406">
    <property type="entry name" value="FGGY_Carb_Kinase"/>
</dbReference>
<feature type="domain" description="Carbohydrate kinase FGGY C-terminal" evidence="7">
    <location>
        <begin position="256"/>
        <end position="438"/>
    </location>
</feature>
<dbReference type="PROSITE" id="PS00445">
    <property type="entry name" value="FGGY_KINASES_2"/>
    <property type="match status" value="1"/>
</dbReference>
<keyword evidence="3 5" id="KW-0808">Transferase</keyword>
<dbReference type="Gene3D" id="3.30.420.40">
    <property type="match status" value="2"/>
</dbReference>
<dbReference type="GO" id="GO:0042732">
    <property type="term" value="P:D-xylose metabolic process"/>
    <property type="evidence" value="ECO:0007669"/>
    <property type="project" value="UniProtKB-KW"/>
</dbReference>
<dbReference type="CDD" id="cd07779">
    <property type="entry name" value="ASKHA_NBD_FGGY_YgcE-like"/>
    <property type="match status" value="1"/>
</dbReference>
<protein>
    <submittedName>
        <fullName evidence="8">Xylulokinase</fullName>
    </submittedName>
</protein>
<name>A0A1N5TTP4_9ACTN</name>
<evidence type="ECO:0000259" key="6">
    <source>
        <dbReference type="Pfam" id="PF00370"/>
    </source>
</evidence>
<dbReference type="PANTHER" id="PTHR43095:SF5">
    <property type="entry name" value="XYLULOSE KINASE"/>
    <property type="match status" value="1"/>
</dbReference>
<sequence length="499" mass="53028">MSVTVPVIVALDCSTTACKAVVFDLEGRTVCESRRYVTTTSPQPGWYEQDPHEWWEAATDALTSVVDLLLPEQQPVALGITHQRETFVCVDRNWQPIRPAILWLDNRAEDQVARLGAPDVHALTGKPPSTVPSLYKLAWLAEHEPDTIRRTHQVLDVHAYVARCLTGEAVTSWASADSTALVDLSTRTWSPYLLGLCGLTPDQVPRLAAPGDTIAGLLPDVARRTGLPPGLPVVAGAGDGQCAGIGVGALESGTAYLNLGTSFSLGAFVAGHSTYPGLRTVATAAPDASAVETLLTSGGMTMTWLRQKLLDADDPDLQAAAAQVPPGANGLLFLPYLGGRETPRHLPDVRAAFFGLGVEHGRPELLRAVIEGLAYDQRDSLNHLEQQVGADVKRITITGGLAQSTLIAQIFANVLGVPVSAAPEREGTALGAAIIAAVGGHQTPYRSVREAARTMTRTATPISPNPADVKFYEAAYHLRADVLSTFDTATAALTALRRL</sequence>
<dbReference type="Proteomes" id="UP000185124">
    <property type="component" value="Unassembled WGS sequence"/>
</dbReference>
<evidence type="ECO:0000256" key="3">
    <source>
        <dbReference type="ARBA" id="ARBA00022679"/>
    </source>
</evidence>